<dbReference type="PANTHER" id="PTHR37207">
    <property type="entry name" value="OS09G0446000 PROTEIN"/>
    <property type="match status" value="1"/>
</dbReference>
<feature type="compositionally biased region" description="Low complexity" evidence="1">
    <location>
        <begin position="1"/>
        <end position="28"/>
    </location>
</feature>
<dbReference type="Proteomes" id="UP000811246">
    <property type="component" value="Chromosome 12"/>
</dbReference>
<keyword evidence="2" id="KW-0812">Transmembrane</keyword>
<feature type="region of interest" description="Disordered" evidence="1">
    <location>
        <begin position="1"/>
        <end position="49"/>
    </location>
</feature>
<dbReference type="EMBL" id="CM031836">
    <property type="protein sequence ID" value="KAG6683314.1"/>
    <property type="molecule type" value="Genomic_DNA"/>
</dbReference>
<evidence type="ECO:0000256" key="1">
    <source>
        <dbReference type="SAM" id="MobiDB-lite"/>
    </source>
</evidence>
<dbReference type="AlphaFoldDB" id="A0A922DFC4"/>
<evidence type="ECO:0000313" key="3">
    <source>
        <dbReference type="EMBL" id="KAG6683314.1"/>
    </source>
</evidence>
<accession>A0A922DFC4</accession>
<gene>
    <name evidence="3" type="ORF">I3842_12G006200</name>
</gene>
<sequence length="116" mass="13074">MKVSEISIKSTTTGTNINNNNIQSSSGQPHKPKPPFRPAQDDTKPVLQDPILRSDPLENEEAVLRLPPSLLPVEQISVQNEFNATILLYCTFLLPFSIFWNMMLNVRSDPIVLPFK</sequence>
<evidence type="ECO:0000256" key="2">
    <source>
        <dbReference type="SAM" id="Phobius"/>
    </source>
</evidence>
<reference evidence="3" key="1">
    <citation type="submission" date="2021-01" db="EMBL/GenBank/DDBJ databases">
        <authorList>
            <person name="Lovell J.T."/>
            <person name="Bentley N."/>
            <person name="Bhattarai G."/>
            <person name="Jenkins J.W."/>
            <person name="Sreedasyam A."/>
            <person name="Alarcon Y."/>
            <person name="Bock C."/>
            <person name="Boston L."/>
            <person name="Carlson J."/>
            <person name="Cervantes K."/>
            <person name="Clermont K."/>
            <person name="Krom N."/>
            <person name="Kubenka K."/>
            <person name="Mamidi S."/>
            <person name="Mattison C."/>
            <person name="Monteros M."/>
            <person name="Pisani C."/>
            <person name="Plott C."/>
            <person name="Rajasekar S."/>
            <person name="Rhein H.S."/>
            <person name="Rohla C."/>
            <person name="Song M."/>
            <person name="Hilaire R.S."/>
            <person name="Shu S."/>
            <person name="Wells L."/>
            <person name="Wang X."/>
            <person name="Webber J."/>
            <person name="Heerema R.J."/>
            <person name="Klein P."/>
            <person name="Conner P."/>
            <person name="Grauke L."/>
            <person name="Grimwood J."/>
            <person name="Schmutz J."/>
            <person name="Randall J.J."/>
        </authorList>
    </citation>
    <scope>NUCLEOTIDE SEQUENCE</scope>
    <source>
        <tissue evidence="3">Leaf</tissue>
    </source>
</reference>
<feature type="transmembrane region" description="Helical" evidence="2">
    <location>
        <begin position="86"/>
        <end position="106"/>
    </location>
</feature>
<comment type="caution">
    <text evidence="3">The sequence shown here is derived from an EMBL/GenBank/DDBJ whole genome shotgun (WGS) entry which is preliminary data.</text>
</comment>
<dbReference type="PANTHER" id="PTHR37207:SF1">
    <property type="entry name" value="OS09G0446000 PROTEIN"/>
    <property type="match status" value="1"/>
</dbReference>
<organism evidence="3 4">
    <name type="scientific">Carya illinoinensis</name>
    <name type="common">Pecan</name>
    <dbReference type="NCBI Taxonomy" id="32201"/>
    <lineage>
        <taxon>Eukaryota</taxon>
        <taxon>Viridiplantae</taxon>
        <taxon>Streptophyta</taxon>
        <taxon>Embryophyta</taxon>
        <taxon>Tracheophyta</taxon>
        <taxon>Spermatophyta</taxon>
        <taxon>Magnoliopsida</taxon>
        <taxon>eudicotyledons</taxon>
        <taxon>Gunneridae</taxon>
        <taxon>Pentapetalae</taxon>
        <taxon>rosids</taxon>
        <taxon>fabids</taxon>
        <taxon>Fagales</taxon>
        <taxon>Juglandaceae</taxon>
        <taxon>Carya</taxon>
    </lineage>
</organism>
<proteinExistence type="predicted"/>
<name>A0A922DFC4_CARIL</name>
<keyword evidence="2" id="KW-0472">Membrane</keyword>
<evidence type="ECO:0000313" key="4">
    <source>
        <dbReference type="Proteomes" id="UP000811246"/>
    </source>
</evidence>
<protein>
    <submittedName>
        <fullName evidence="3">Uncharacterized protein</fullName>
    </submittedName>
</protein>
<keyword evidence="2" id="KW-1133">Transmembrane helix</keyword>